<dbReference type="Pfam" id="PF01695">
    <property type="entry name" value="IstB_IS21"/>
    <property type="match status" value="1"/>
</dbReference>
<organism evidence="4 5">
    <name type="scientific">Nitratireductor aquibiodomus RA22</name>
    <dbReference type="NCBI Taxonomy" id="1189611"/>
    <lineage>
        <taxon>Bacteria</taxon>
        <taxon>Pseudomonadati</taxon>
        <taxon>Pseudomonadota</taxon>
        <taxon>Alphaproteobacteria</taxon>
        <taxon>Hyphomicrobiales</taxon>
        <taxon>Phyllobacteriaceae</taxon>
        <taxon>Nitratireductor</taxon>
    </lineage>
</organism>
<proteinExistence type="predicted"/>
<evidence type="ECO:0000313" key="5">
    <source>
        <dbReference type="Proteomes" id="UP000004622"/>
    </source>
</evidence>
<dbReference type="Proteomes" id="UP000004622">
    <property type="component" value="Unassembled WGS sequence"/>
</dbReference>
<feature type="domain" description="IstB-like ATP-binding" evidence="3">
    <location>
        <begin position="35"/>
        <end position="86"/>
    </location>
</feature>
<dbReference type="EMBL" id="AJXZ01000054">
    <property type="protein sequence ID" value="EIM72415.1"/>
    <property type="molecule type" value="Genomic_DNA"/>
</dbReference>
<feature type="region of interest" description="Disordered" evidence="1">
    <location>
        <begin position="129"/>
        <end position="152"/>
    </location>
</feature>
<sequence length="152" mass="16331">MSAAQAPARRTSRQQSVFRPSSAVINGYGSSRPALEQETAQERSDRIANQHFHSDLVILDGLGYLLFSASGGVMLFHLLSKHYMARDAQLSQAGVHTTALNNLDFKASLPADAAIKLVSSHATSTFVRASSRSRGRAPARNLSARLKTAPPS</sequence>
<keyword evidence="2" id="KW-0472">Membrane</keyword>
<keyword evidence="2" id="KW-0812">Transmembrane</keyword>
<dbReference type="AlphaFoldDB" id="I5BS63"/>
<reference evidence="4 5" key="1">
    <citation type="journal article" date="2012" name="J. Bacteriol.">
        <title>Genome Sequence of Nitratireductor aquibiodomus Strain RA22.</title>
        <authorList>
            <person name="Singh A."/>
            <person name="Jangir P.K."/>
            <person name="Kumari C."/>
            <person name="Sharma R."/>
        </authorList>
    </citation>
    <scope>NUCLEOTIDE SEQUENCE [LARGE SCALE GENOMIC DNA]</scope>
    <source>
        <strain evidence="4 5">RA22</strain>
    </source>
</reference>
<keyword evidence="2" id="KW-1133">Transmembrane helix</keyword>
<evidence type="ECO:0000259" key="3">
    <source>
        <dbReference type="Pfam" id="PF01695"/>
    </source>
</evidence>
<evidence type="ECO:0000256" key="1">
    <source>
        <dbReference type="SAM" id="MobiDB-lite"/>
    </source>
</evidence>
<accession>I5BS63</accession>
<protein>
    <submittedName>
        <fullName evidence="4">IstB ATP binding domain-containing protein</fullName>
    </submittedName>
</protein>
<name>I5BS63_9HYPH</name>
<dbReference type="InterPro" id="IPR002611">
    <property type="entry name" value="IstB_ATP-bd"/>
</dbReference>
<comment type="caution">
    <text evidence="4">The sequence shown here is derived from an EMBL/GenBank/DDBJ whole genome shotgun (WGS) entry which is preliminary data.</text>
</comment>
<dbReference type="GO" id="GO:0005524">
    <property type="term" value="F:ATP binding"/>
    <property type="evidence" value="ECO:0007669"/>
    <property type="project" value="InterPro"/>
</dbReference>
<evidence type="ECO:0000313" key="4">
    <source>
        <dbReference type="EMBL" id="EIM72415.1"/>
    </source>
</evidence>
<feature type="transmembrane region" description="Helical" evidence="2">
    <location>
        <begin position="61"/>
        <end position="79"/>
    </location>
</feature>
<evidence type="ECO:0000256" key="2">
    <source>
        <dbReference type="SAM" id="Phobius"/>
    </source>
</evidence>
<gene>
    <name evidence="4" type="ORF">A33O_19916</name>
</gene>